<accession>A0ABS7SM08</accession>
<feature type="transmembrane region" description="Helical" evidence="1">
    <location>
        <begin position="12"/>
        <end position="33"/>
    </location>
</feature>
<keyword evidence="3" id="KW-1185">Reference proteome</keyword>
<evidence type="ECO:0000313" key="2">
    <source>
        <dbReference type="EMBL" id="MBZ2207217.1"/>
    </source>
</evidence>
<feature type="transmembrane region" description="Helical" evidence="1">
    <location>
        <begin position="213"/>
        <end position="232"/>
    </location>
</feature>
<dbReference type="PANTHER" id="PTHR34219:SF3">
    <property type="entry name" value="BLL7967 PROTEIN"/>
    <property type="match status" value="1"/>
</dbReference>
<protein>
    <submittedName>
        <fullName evidence="2">PepSY domain-containing protein</fullName>
    </submittedName>
</protein>
<dbReference type="InterPro" id="IPR005625">
    <property type="entry name" value="PepSY-ass_TM"/>
</dbReference>
<sequence length="397" mass="42418">MKHWIRTVHLWTGLTFGAILVVLGLTGSLLSWIHELDSILNPGLLHVAPPPPLRAGEPLRVDGALVQAVTGVLAANPGYGRPSMLELPERAGDVFVAWYRPAPAPDGAPWTQAVTRQVMVDPASLAVTGERNWGQAGLSRPLLMPTLFHIHRYLVAGEAGKIVIAATGVSLLLMTLTGIVLWWPRMAGAAIWKAVTVRHGGSWPRFSFQLHRAGGFFAAPMLLATAFSGVYFNMPDWVTPAIKAVSTVTPNGKLANQSAATGAVAVADAVTAAQAAFPSGRVSRLSFPAKPNQPFEVRMRQPGELRMGPGATRISIDSGNGAVLRVIDPLRARSGDKFISWLFPLHTGEAFGTAGRVFISLFGLVPLAFFVTGLVVWLKLRKPVKAPRRKQAAAVAA</sequence>
<dbReference type="Proteomes" id="UP000809349">
    <property type="component" value="Unassembled WGS sequence"/>
</dbReference>
<reference evidence="2 3" key="2">
    <citation type="submission" date="2021-08" db="EMBL/GenBank/DDBJ databases">
        <title>Massilia sp. R798.</title>
        <authorList>
            <person name="Baek J.H."/>
            <person name="Jung H.S."/>
            <person name="Kim K.R."/>
            <person name="Jeon C.O."/>
        </authorList>
    </citation>
    <scope>NUCLEOTIDE SEQUENCE [LARGE SCALE GENOMIC DNA]</scope>
    <source>
        <strain evidence="2 3">R798</strain>
    </source>
</reference>
<feature type="transmembrane region" description="Helical" evidence="1">
    <location>
        <begin position="357"/>
        <end position="380"/>
    </location>
</feature>
<dbReference type="RefSeq" id="WP_223467716.1">
    <property type="nucleotide sequence ID" value="NZ_JAFBIL020000003.1"/>
</dbReference>
<evidence type="ECO:0000313" key="3">
    <source>
        <dbReference type="Proteomes" id="UP000809349"/>
    </source>
</evidence>
<organism evidence="2 3">
    <name type="scientific">Massilia soli</name>
    <dbReference type="NCBI Taxonomy" id="2792854"/>
    <lineage>
        <taxon>Bacteria</taxon>
        <taxon>Pseudomonadati</taxon>
        <taxon>Pseudomonadota</taxon>
        <taxon>Betaproteobacteria</taxon>
        <taxon>Burkholderiales</taxon>
        <taxon>Oxalobacteraceae</taxon>
        <taxon>Telluria group</taxon>
        <taxon>Massilia</taxon>
    </lineage>
</organism>
<feature type="transmembrane region" description="Helical" evidence="1">
    <location>
        <begin position="162"/>
        <end position="183"/>
    </location>
</feature>
<gene>
    <name evidence="2" type="ORF">I4X03_008080</name>
</gene>
<name>A0ABS7SM08_9BURK</name>
<keyword evidence="1" id="KW-1133">Transmembrane helix</keyword>
<evidence type="ECO:0000256" key="1">
    <source>
        <dbReference type="SAM" id="Phobius"/>
    </source>
</evidence>
<dbReference type="PANTHER" id="PTHR34219">
    <property type="entry name" value="IRON-REGULATED INNER MEMBRANE PROTEIN-RELATED"/>
    <property type="match status" value="1"/>
</dbReference>
<dbReference type="EMBL" id="JAFBIL020000003">
    <property type="protein sequence ID" value="MBZ2207217.1"/>
    <property type="molecule type" value="Genomic_DNA"/>
</dbReference>
<comment type="caution">
    <text evidence="2">The sequence shown here is derived from an EMBL/GenBank/DDBJ whole genome shotgun (WGS) entry which is preliminary data.</text>
</comment>
<keyword evidence="1" id="KW-0812">Transmembrane</keyword>
<keyword evidence="1" id="KW-0472">Membrane</keyword>
<dbReference type="Pfam" id="PF03929">
    <property type="entry name" value="PepSY_TM"/>
    <property type="match status" value="1"/>
</dbReference>
<reference evidence="2 3" key="1">
    <citation type="submission" date="2021-01" db="EMBL/GenBank/DDBJ databases">
        <authorList>
            <person name="Ruan W."/>
            <person name="Khan S.A."/>
            <person name="Jeon C.O."/>
        </authorList>
    </citation>
    <scope>NUCLEOTIDE SEQUENCE [LARGE SCALE GENOMIC DNA]</scope>
    <source>
        <strain evidence="2 3">R798</strain>
    </source>
</reference>
<proteinExistence type="predicted"/>